<dbReference type="SMART" id="SM00382">
    <property type="entry name" value="AAA"/>
    <property type="match status" value="1"/>
</dbReference>
<dbReference type="InterPro" id="IPR047641">
    <property type="entry name" value="ABC_transpr_MalK/UgpC-like"/>
</dbReference>
<keyword evidence="6 11" id="KW-0067">ATP-binding</keyword>
<evidence type="ECO:0000256" key="7">
    <source>
        <dbReference type="ARBA" id="ARBA00022967"/>
    </source>
</evidence>
<reference evidence="12" key="3">
    <citation type="submission" date="2022-12" db="EMBL/GenBank/DDBJ databases">
        <title>Complete genome sequence of Rhodopseudomonas palustris CGA0092 and corrections to the R. palustris CGA009 genome sequence.</title>
        <authorList>
            <person name="Mazny B.R."/>
            <person name="Sheff O.F."/>
            <person name="LaSarre B."/>
            <person name="McKinlay A."/>
            <person name="McKinlay J.B."/>
        </authorList>
    </citation>
    <scope>NUCLEOTIDE SEQUENCE</scope>
    <source>
        <strain evidence="12">CGA009</strain>
    </source>
</reference>
<dbReference type="InterPro" id="IPR012340">
    <property type="entry name" value="NA-bd_OB-fold"/>
</dbReference>
<evidence type="ECO:0000313" key="13">
    <source>
        <dbReference type="Proteomes" id="UP000001426"/>
    </source>
</evidence>
<dbReference type="InterPro" id="IPR027417">
    <property type="entry name" value="P-loop_NTPase"/>
</dbReference>
<dbReference type="InterPro" id="IPR003439">
    <property type="entry name" value="ABC_transporter-like_ATP-bd"/>
</dbReference>
<dbReference type="eggNOG" id="COG3842">
    <property type="taxonomic scope" value="Bacteria"/>
</dbReference>
<dbReference type="EMBL" id="CP116810">
    <property type="protein sequence ID" value="WCL91534.1"/>
    <property type="molecule type" value="Genomic_DNA"/>
</dbReference>
<dbReference type="InterPro" id="IPR017871">
    <property type="entry name" value="ABC_transporter-like_CS"/>
</dbReference>
<dbReference type="PANTHER" id="PTHR43875">
    <property type="entry name" value="MALTODEXTRIN IMPORT ATP-BINDING PROTEIN MSMX"/>
    <property type="match status" value="1"/>
</dbReference>
<dbReference type="Gene3D" id="3.40.50.300">
    <property type="entry name" value="P-loop containing nucleotide triphosphate hydrolases"/>
    <property type="match status" value="1"/>
</dbReference>
<dbReference type="GO" id="GO:0008643">
    <property type="term" value="P:carbohydrate transport"/>
    <property type="evidence" value="ECO:0007669"/>
    <property type="project" value="InterPro"/>
</dbReference>
<comment type="subcellular location">
    <subcellularLocation>
        <location evidence="1">Cell inner membrane</location>
        <topology evidence="1">Peripheral membrane protein</topology>
    </subcellularLocation>
</comment>
<name>Q6N9Y7_RHOPA</name>
<dbReference type="KEGG" id="rpa:TX73_007180"/>
<proteinExistence type="inferred from homology"/>
<feature type="domain" description="ABC transporter" evidence="10">
    <location>
        <begin position="6"/>
        <end position="236"/>
    </location>
</feature>
<sequence length="361" mass="39090">MTLSALTVEGISKRFGKTYALSDVGFDVAEGELVVILGAAGAGKTTTLRTIAGLEVPDSGRIVVKGRDVTNLEPKDRNLAMIFDNLALYPNKSGFDNIAHPLRVRKQPPASIEARVTSVAATLRVSHVLNRLPATMSGGERQRVALGRALVREPDLFLLDEPLSSLDAMLRIELRSELKRMQREHGYAFLLATPDYVEALAIADRVVMLISGAVRQIAPPQVLYDDPVDRDVARFVGAPEINLLRADYDPAEGGRIRLADAILPLPPLQRQRLGDVGRSFQAGLRPEHIRLSAPDGATASVTDVEALGLQSVVTFETSGAVLRAVLPATEGRRLRIGDRVGLSVNLERMVGFESQSGRRIA</sequence>
<organism evidence="11">
    <name type="scientific">Rhodopseudomonas palustris (strain ATCC BAA-98 / CGA009)</name>
    <dbReference type="NCBI Taxonomy" id="258594"/>
    <lineage>
        <taxon>Bacteria</taxon>
        <taxon>Pseudomonadati</taxon>
        <taxon>Pseudomonadota</taxon>
        <taxon>Alphaproteobacteria</taxon>
        <taxon>Hyphomicrobiales</taxon>
        <taxon>Nitrobacteraceae</taxon>
        <taxon>Rhodopseudomonas</taxon>
    </lineage>
</organism>
<dbReference type="InterPro" id="IPR015855">
    <property type="entry name" value="ABC_transpr_MalK-like"/>
</dbReference>
<dbReference type="PROSITE" id="PS00211">
    <property type="entry name" value="ABC_TRANSPORTER_1"/>
    <property type="match status" value="1"/>
</dbReference>
<comment type="similarity">
    <text evidence="2">Belongs to the ABC transporter superfamily.</text>
</comment>
<keyword evidence="13" id="KW-1185">Reference proteome</keyword>
<evidence type="ECO:0000313" key="11">
    <source>
        <dbReference type="EMBL" id="CAE26842.1"/>
    </source>
</evidence>
<keyword evidence="5" id="KW-0547">Nucleotide-binding</keyword>
<dbReference type="GeneID" id="66892425"/>
<keyword evidence="4" id="KW-1003">Cell membrane</keyword>
<evidence type="ECO:0000256" key="3">
    <source>
        <dbReference type="ARBA" id="ARBA00022448"/>
    </source>
</evidence>
<comment type="function">
    <text evidence="9">Involved in beta-(1--&gt;2)glucan export. Transmembrane domains (TMD) form a pore in the inner membrane and the ATP-binding domain (NBD) is responsible for energy generation.</text>
</comment>
<dbReference type="InterPro" id="IPR003593">
    <property type="entry name" value="AAA+_ATPase"/>
</dbReference>
<dbReference type="PhylomeDB" id="Q6N9Y7"/>
<dbReference type="CDD" id="cd03301">
    <property type="entry name" value="ABC_MalK_N"/>
    <property type="match status" value="1"/>
</dbReference>
<dbReference type="Gene3D" id="2.40.50.100">
    <property type="match status" value="1"/>
</dbReference>
<dbReference type="PROSITE" id="PS50893">
    <property type="entry name" value="ABC_TRANSPORTER_2"/>
    <property type="match status" value="1"/>
</dbReference>
<evidence type="ECO:0000256" key="1">
    <source>
        <dbReference type="ARBA" id="ARBA00004417"/>
    </source>
</evidence>
<dbReference type="PANTHER" id="PTHR43875:SF15">
    <property type="entry name" value="TREHALOSE IMPORT ATP-BINDING PROTEIN SUGC"/>
    <property type="match status" value="1"/>
</dbReference>
<evidence type="ECO:0000256" key="6">
    <source>
        <dbReference type="ARBA" id="ARBA00022840"/>
    </source>
</evidence>
<keyword evidence="7" id="KW-1278">Translocase</keyword>
<reference evidence="11 13" key="2">
    <citation type="journal article" date="2004" name="Nat. Biotechnol.">
        <title>Complete genome sequence of the metabolically versatile photosynthetic bacterium Rhodopseudomonas palustris.</title>
        <authorList>
            <person name="Larimer F.W."/>
            <person name="Chain P."/>
            <person name="Hauser L."/>
            <person name="Lamerdin J."/>
            <person name="Malfatti S."/>
            <person name="Do L."/>
            <person name="Land M.L."/>
            <person name="Pelletier D.A."/>
            <person name="Beatty J.T."/>
            <person name="Lang A.S."/>
            <person name="Tabita F.R."/>
            <person name="Gibson J.L."/>
            <person name="Hanson T.E."/>
            <person name="Bobst C."/>
            <person name="Torres J.L."/>
            <person name="Peres C."/>
            <person name="Harrison F.H."/>
            <person name="Gibson J."/>
            <person name="Harwood C.S."/>
        </authorList>
    </citation>
    <scope>NUCLEOTIDE SEQUENCE [LARGE SCALE GENOMIC DNA]</scope>
    <source>
        <strain evidence="13">ATCC BAA-98 / CGA009</strain>
        <strain evidence="11">CGA009</strain>
    </source>
</reference>
<reference evidence="12" key="1">
    <citation type="submission" date="2003-07" db="EMBL/GenBank/DDBJ databases">
        <authorList>
            <consortium name="Rhodopseudomonas genome consortium"/>
            <person name="Larimer F."/>
            <person name="Harwood C."/>
        </authorList>
    </citation>
    <scope>NUCLEOTIDE SEQUENCE</scope>
    <source>
        <strain evidence="12">CGA009</strain>
    </source>
</reference>
<dbReference type="GO" id="GO:0016887">
    <property type="term" value="F:ATP hydrolysis activity"/>
    <property type="evidence" value="ECO:0007669"/>
    <property type="project" value="InterPro"/>
</dbReference>
<evidence type="ECO:0000256" key="4">
    <source>
        <dbReference type="ARBA" id="ARBA00022475"/>
    </source>
</evidence>
<protein>
    <submittedName>
        <fullName evidence="12">ABC transporter ATP-binding protein</fullName>
    </submittedName>
    <submittedName>
        <fullName evidence="11">Transport system ATP-binding protein</fullName>
    </submittedName>
</protein>
<evidence type="ECO:0000256" key="5">
    <source>
        <dbReference type="ARBA" id="ARBA00022741"/>
    </source>
</evidence>
<keyword evidence="8" id="KW-0472">Membrane</keyword>
<dbReference type="InterPro" id="IPR013611">
    <property type="entry name" value="Transp-assoc_OB_typ2"/>
</dbReference>
<dbReference type="FunFam" id="3.40.50.300:FF:000042">
    <property type="entry name" value="Maltose/maltodextrin ABC transporter, ATP-binding protein"/>
    <property type="match status" value="1"/>
</dbReference>
<dbReference type="GO" id="GO:0140359">
    <property type="term" value="F:ABC-type transporter activity"/>
    <property type="evidence" value="ECO:0007669"/>
    <property type="project" value="InterPro"/>
</dbReference>
<dbReference type="AlphaFoldDB" id="Q6N9Y7"/>
<dbReference type="SUPFAM" id="SSF52540">
    <property type="entry name" value="P-loop containing nucleoside triphosphate hydrolases"/>
    <property type="match status" value="1"/>
</dbReference>
<dbReference type="GO" id="GO:0055052">
    <property type="term" value="C:ATP-binding cassette (ABC) transporter complex, substrate-binding subunit-containing"/>
    <property type="evidence" value="ECO:0007669"/>
    <property type="project" value="TreeGrafter"/>
</dbReference>
<dbReference type="EMBL" id="BX572597">
    <property type="protein sequence ID" value="CAE26842.1"/>
    <property type="molecule type" value="Genomic_DNA"/>
</dbReference>
<dbReference type="RefSeq" id="WP_011156962.1">
    <property type="nucleotide sequence ID" value="NZ_CP116810.1"/>
</dbReference>
<evidence type="ECO:0000313" key="12">
    <source>
        <dbReference type="EMBL" id="WCL91534.1"/>
    </source>
</evidence>
<dbReference type="HOGENOM" id="CLU_000604_1_1_5"/>
<dbReference type="Pfam" id="PF08402">
    <property type="entry name" value="TOBE_2"/>
    <property type="match status" value="1"/>
</dbReference>
<evidence type="ECO:0000259" key="10">
    <source>
        <dbReference type="PROSITE" id="PS50893"/>
    </source>
</evidence>
<dbReference type="Gene3D" id="2.40.50.140">
    <property type="entry name" value="Nucleic acid-binding proteins"/>
    <property type="match status" value="1"/>
</dbReference>
<keyword evidence="3" id="KW-0813">Transport</keyword>
<dbReference type="GO" id="GO:0005524">
    <property type="term" value="F:ATP binding"/>
    <property type="evidence" value="ECO:0007669"/>
    <property type="project" value="UniProtKB-KW"/>
</dbReference>
<dbReference type="Proteomes" id="UP000001426">
    <property type="component" value="Chromosome"/>
</dbReference>
<dbReference type="SUPFAM" id="SSF50331">
    <property type="entry name" value="MOP-like"/>
    <property type="match status" value="1"/>
</dbReference>
<evidence type="ECO:0000256" key="8">
    <source>
        <dbReference type="ARBA" id="ARBA00023136"/>
    </source>
</evidence>
<dbReference type="STRING" id="258594.RPA1399"/>
<dbReference type="Pfam" id="PF00005">
    <property type="entry name" value="ABC_tran"/>
    <property type="match status" value="1"/>
</dbReference>
<evidence type="ECO:0000256" key="2">
    <source>
        <dbReference type="ARBA" id="ARBA00005417"/>
    </source>
</evidence>
<accession>Q6N9Y7</accession>
<evidence type="ECO:0000256" key="9">
    <source>
        <dbReference type="ARBA" id="ARBA00024722"/>
    </source>
</evidence>
<dbReference type="InterPro" id="IPR008995">
    <property type="entry name" value="Mo/tungstate-bd_C_term_dom"/>
</dbReference>
<gene>
    <name evidence="11" type="ordered locus">RPA1399</name>
    <name evidence="12" type="ORF">TX73_007180</name>
</gene>